<dbReference type="EMBL" id="CAGKOT010000033">
    <property type="protein sequence ID" value="CAB5374818.1"/>
    <property type="molecule type" value="Genomic_DNA"/>
</dbReference>
<evidence type="ECO:0000256" key="2">
    <source>
        <dbReference type="SAM" id="Phobius"/>
    </source>
</evidence>
<keyword evidence="2" id="KW-0812">Transmembrane</keyword>
<evidence type="ECO:0000313" key="3">
    <source>
        <dbReference type="EMBL" id="CAB5374818.1"/>
    </source>
</evidence>
<dbReference type="OrthoDB" id="10488001at2759"/>
<reference evidence="3" key="1">
    <citation type="submission" date="2020-05" db="EMBL/GenBank/DDBJ databases">
        <authorList>
            <person name="Rincon C."/>
            <person name="Sanders R I."/>
            <person name="Robbins C."/>
            <person name="Chaturvedi A."/>
        </authorList>
    </citation>
    <scope>NUCLEOTIDE SEQUENCE</scope>
    <source>
        <strain evidence="3">CHB12</strain>
    </source>
</reference>
<feature type="transmembrane region" description="Helical" evidence="2">
    <location>
        <begin position="47"/>
        <end position="69"/>
    </location>
</feature>
<evidence type="ECO:0000256" key="1">
    <source>
        <dbReference type="SAM" id="MobiDB-lite"/>
    </source>
</evidence>
<feature type="region of interest" description="Disordered" evidence="1">
    <location>
        <begin position="1"/>
        <end position="29"/>
    </location>
</feature>
<accession>A0A916EBL7</accession>
<proteinExistence type="predicted"/>
<sequence>MSKGKQILRNNAHTTTDNKENADDNGNIKGRKCEKCKQVSSLGFFRFLYLIGWMVTLWFIRSGWIFLFIQ</sequence>
<name>A0A916EBL7_9GLOM</name>
<keyword evidence="2" id="KW-0472">Membrane</keyword>
<evidence type="ECO:0000313" key="4">
    <source>
        <dbReference type="Proteomes" id="UP000684084"/>
    </source>
</evidence>
<dbReference type="AlphaFoldDB" id="A0A916EBL7"/>
<gene>
    <name evidence="3" type="ORF">CHRIB12_LOCUS14629</name>
</gene>
<protein>
    <submittedName>
        <fullName evidence="3">Uncharacterized protein</fullName>
    </submittedName>
</protein>
<dbReference type="Proteomes" id="UP000684084">
    <property type="component" value="Unassembled WGS sequence"/>
</dbReference>
<keyword evidence="2" id="KW-1133">Transmembrane helix</keyword>
<comment type="caution">
    <text evidence="3">The sequence shown here is derived from an EMBL/GenBank/DDBJ whole genome shotgun (WGS) entry which is preliminary data.</text>
</comment>
<organism evidence="3 4">
    <name type="scientific">Rhizophagus irregularis</name>
    <dbReference type="NCBI Taxonomy" id="588596"/>
    <lineage>
        <taxon>Eukaryota</taxon>
        <taxon>Fungi</taxon>
        <taxon>Fungi incertae sedis</taxon>
        <taxon>Mucoromycota</taxon>
        <taxon>Glomeromycotina</taxon>
        <taxon>Glomeromycetes</taxon>
        <taxon>Glomerales</taxon>
        <taxon>Glomeraceae</taxon>
        <taxon>Rhizophagus</taxon>
    </lineage>
</organism>